<dbReference type="GO" id="GO:0016887">
    <property type="term" value="F:ATP hydrolysis activity"/>
    <property type="evidence" value="ECO:0007669"/>
    <property type="project" value="InterPro"/>
</dbReference>
<organism evidence="2 3">
    <name type="scientific">Granulicella aggregans</name>
    <dbReference type="NCBI Taxonomy" id="474949"/>
    <lineage>
        <taxon>Bacteria</taxon>
        <taxon>Pseudomonadati</taxon>
        <taxon>Acidobacteriota</taxon>
        <taxon>Terriglobia</taxon>
        <taxon>Terriglobales</taxon>
        <taxon>Acidobacteriaceae</taxon>
        <taxon>Granulicella</taxon>
    </lineage>
</organism>
<evidence type="ECO:0000259" key="1">
    <source>
        <dbReference type="SMART" id="SM00382"/>
    </source>
</evidence>
<dbReference type="Proteomes" id="UP000540989">
    <property type="component" value="Unassembled WGS sequence"/>
</dbReference>
<name>A0A7W7ZJ63_9BACT</name>
<keyword evidence="3" id="KW-1185">Reference proteome</keyword>
<dbReference type="SUPFAM" id="SSF52540">
    <property type="entry name" value="P-loop containing nucleoside triphosphate hydrolases"/>
    <property type="match status" value="1"/>
</dbReference>
<dbReference type="AlphaFoldDB" id="A0A7W7ZJ63"/>
<dbReference type="EMBL" id="JACHIP010000019">
    <property type="protein sequence ID" value="MBB5060762.1"/>
    <property type="molecule type" value="Genomic_DNA"/>
</dbReference>
<dbReference type="InterPro" id="IPR027417">
    <property type="entry name" value="P-loop_NTPase"/>
</dbReference>
<dbReference type="InterPro" id="IPR003593">
    <property type="entry name" value="AAA+_ATPase"/>
</dbReference>
<protein>
    <submittedName>
        <fullName evidence="2">MoxR-like ATPase</fullName>
    </submittedName>
</protein>
<accession>A0A7W7ZJ63</accession>
<reference evidence="2 3" key="1">
    <citation type="submission" date="2020-08" db="EMBL/GenBank/DDBJ databases">
        <title>Genomic Encyclopedia of Type Strains, Phase IV (KMG-V): Genome sequencing to study the core and pangenomes of soil and plant-associated prokaryotes.</title>
        <authorList>
            <person name="Whitman W."/>
        </authorList>
    </citation>
    <scope>NUCLEOTIDE SEQUENCE [LARGE SCALE GENOMIC DNA]</scope>
    <source>
        <strain evidence="2 3">M8UP14</strain>
    </source>
</reference>
<gene>
    <name evidence="2" type="ORF">HDF16_005498</name>
</gene>
<dbReference type="PANTHER" id="PTHR37291">
    <property type="entry name" value="5-METHYLCYTOSINE-SPECIFIC RESTRICTION ENZYME B"/>
    <property type="match status" value="1"/>
</dbReference>
<dbReference type="InterPro" id="IPR052934">
    <property type="entry name" value="Methyl-DNA_Rec/Restrict_Enz"/>
</dbReference>
<dbReference type="InterPro" id="IPR011704">
    <property type="entry name" value="ATPase_dyneun-rel_AAA"/>
</dbReference>
<dbReference type="RefSeq" id="WP_184223259.1">
    <property type="nucleotide sequence ID" value="NZ_JACHIP010000019.1"/>
</dbReference>
<dbReference type="Gene3D" id="3.40.50.300">
    <property type="entry name" value="P-loop containing nucleotide triphosphate hydrolases"/>
    <property type="match status" value="1"/>
</dbReference>
<sequence length="411" mass="45981">MPDINEDTLVEQGAIPPTDFHDKIERIREISDYDLEWQPDFLERLEKATDGLLFPEDTLRAVAAALRAGHVILQGPPGTGKSSLARALCDAFQASVFPVTAHEDWTVFDVIGRLELRLHSDRKEEIVPVNGYFTESAIKCANTIVKHFDDPSEPQAEWLLIDELNRANMDRAFGELFTVLGSDAATPITLPHQRDGNRNLVVPRRFRIVATLNSFDRQFVNNLSQAIRRRFTFITVNIPDRKPEGVLWSSSSEPAPLAVQEFRLVVRRAAIRTAKRTNIGEDSNEQQLADTYRERLLGSFGPLVVSLFDLVERVRYAGPEQRIPHLPIGTAQIIDTLELFMLRLLQDGASDEAAAGLLDWAVSVKLVPLFDTDVVAPEVLQEFATTLVAPFNKATRRELLGIVAAGTHFVE</sequence>
<evidence type="ECO:0000313" key="3">
    <source>
        <dbReference type="Proteomes" id="UP000540989"/>
    </source>
</evidence>
<dbReference type="GO" id="GO:0005524">
    <property type="term" value="F:ATP binding"/>
    <property type="evidence" value="ECO:0007669"/>
    <property type="project" value="InterPro"/>
</dbReference>
<dbReference type="SMART" id="SM00382">
    <property type="entry name" value="AAA"/>
    <property type="match status" value="1"/>
</dbReference>
<feature type="domain" description="AAA+ ATPase" evidence="1">
    <location>
        <begin position="67"/>
        <end position="241"/>
    </location>
</feature>
<comment type="caution">
    <text evidence="2">The sequence shown here is derived from an EMBL/GenBank/DDBJ whole genome shotgun (WGS) entry which is preliminary data.</text>
</comment>
<dbReference type="Pfam" id="PF07728">
    <property type="entry name" value="AAA_5"/>
    <property type="match status" value="1"/>
</dbReference>
<proteinExistence type="predicted"/>
<evidence type="ECO:0000313" key="2">
    <source>
        <dbReference type="EMBL" id="MBB5060762.1"/>
    </source>
</evidence>
<dbReference type="PANTHER" id="PTHR37291:SF1">
    <property type="entry name" value="TYPE IV METHYL-DIRECTED RESTRICTION ENZYME ECOKMCRB SUBUNIT"/>
    <property type="match status" value="1"/>
</dbReference>